<comment type="caution">
    <text evidence="1">The sequence shown here is derived from an EMBL/GenBank/DDBJ whole genome shotgun (WGS) entry which is preliminary data.</text>
</comment>
<evidence type="ECO:0000313" key="2">
    <source>
        <dbReference type="Proteomes" id="UP000789901"/>
    </source>
</evidence>
<name>A0ABN7VR18_GIGMA</name>
<organism evidence="1 2">
    <name type="scientific">Gigaspora margarita</name>
    <dbReference type="NCBI Taxonomy" id="4874"/>
    <lineage>
        <taxon>Eukaryota</taxon>
        <taxon>Fungi</taxon>
        <taxon>Fungi incertae sedis</taxon>
        <taxon>Mucoromycota</taxon>
        <taxon>Glomeromycotina</taxon>
        <taxon>Glomeromycetes</taxon>
        <taxon>Diversisporales</taxon>
        <taxon>Gigasporaceae</taxon>
        <taxon>Gigaspora</taxon>
    </lineage>
</organism>
<gene>
    <name evidence="1" type="ORF">GMARGA_LOCUS21452</name>
</gene>
<reference evidence="1 2" key="1">
    <citation type="submission" date="2021-06" db="EMBL/GenBank/DDBJ databases">
        <authorList>
            <person name="Kallberg Y."/>
            <person name="Tangrot J."/>
            <person name="Rosling A."/>
        </authorList>
    </citation>
    <scope>NUCLEOTIDE SEQUENCE [LARGE SCALE GENOMIC DNA]</scope>
    <source>
        <strain evidence="1 2">120-4 pot B 10/14</strain>
    </source>
</reference>
<protein>
    <submittedName>
        <fullName evidence="1">415_t:CDS:1</fullName>
    </submittedName>
</protein>
<proteinExistence type="predicted"/>
<dbReference type="Proteomes" id="UP000789901">
    <property type="component" value="Unassembled WGS sequence"/>
</dbReference>
<sequence>MLKENRKVDTYVTKFKKLINRVNANSTAATLKNLNEAIAVARKVKAAVSKNELSDIKKRIKGLAILSAKLKDTEKIEYRKCGETGHIARYCILEKANTHIIIKEKKKKILTQQKKISFCELEDTNNKEVYIVNNITFTKSTK</sequence>
<keyword evidence="2" id="KW-1185">Reference proteome</keyword>
<accession>A0ABN7VR18</accession>
<dbReference type="EMBL" id="CAJVQB010019835">
    <property type="protein sequence ID" value="CAG8792448.1"/>
    <property type="molecule type" value="Genomic_DNA"/>
</dbReference>
<evidence type="ECO:0000313" key="1">
    <source>
        <dbReference type="EMBL" id="CAG8792448.1"/>
    </source>
</evidence>